<dbReference type="PANTHER" id="PTHR43162:SF1">
    <property type="entry name" value="PRESTALK A DIFFERENTIATION PROTEIN A"/>
    <property type="match status" value="1"/>
</dbReference>
<dbReference type="InterPro" id="IPR008030">
    <property type="entry name" value="NmrA-like"/>
</dbReference>
<dbReference type="InterPro" id="IPR051604">
    <property type="entry name" value="Ergot_Alk_Oxidoreductase"/>
</dbReference>
<proteinExistence type="predicted"/>
<dbReference type="SUPFAM" id="SSF51735">
    <property type="entry name" value="NAD(P)-binding Rossmann-fold domains"/>
    <property type="match status" value="1"/>
</dbReference>
<protein>
    <submittedName>
        <fullName evidence="2">NmrA family NAD(P)-binding protein</fullName>
    </submittedName>
</protein>
<name>A0ABP9L9N2_9GAMM</name>
<dbReference type="Gene3D" id="3.40.50.720">
    <property type="entry name" value="NAD(P)-binding Rossmann-like Domain"/>
    <property type="match status" value="1"/>
</dbReference>
<keyword evidence="3" id="KW-1185">Reference proteome</keyword>
<dbReference type="RefSeq" id="WP_158986345.1">
    <property type="nucleotide sequence ID" value="NZ_BAABKY010000002.1"/>
</dbReference>
<gene>
    <name evidence="2" type="ORF">GCM10025759_15730</name>
</gene>
<dbReference type="Pfam" id="PF05368">
    <property type="entry name" value="NmrA"/>
    <property type="match status" value="1"/>
</dbReference>
<feature type="domain" description="NmrA-like" evidence="1">
    <location>
        <begin position="8"/>
        <end position="294"/>
    </location>
</feature>
<dbReference type="InterPro" id="IPR036291">
    <property type="entry name" value="NAD(P)-bd_dom_sf"/>
</dbReference>
<reference evidence="3" key="1">
    <citation type="journal article" date="2019" name="Int. J. Syst. Evol. Microbiol.">
        <title>The Global Catalogue of Microorganisms (GCM) 10K type strain sequencing project: providing services to taxonomists for standard genome sequencing and annotation.</title>
        <authorList>
            <consortium name="The Broad Institute Genomics Platform"/>
            <consortium name="The Broad Institute Genome Sequencing Center for Infectious Disease"/>
            <person name="Wu L."/>
            <person name="Ma J."/>
        </authorList>
    </citation>
    <scope>NUCLEOTIDE SEQUENCE [LARGE SCALE GENOMIC DNA]</scope>
    <source>
        <strain evidence="3">JCM 19212</strain>
    </source>
</reference>
<dbReference type="EMBL" id="BAABKY010000002">
    <property type="protein sequence ID" value="GAA5073995.1"/>
    <property type="molecule type" value="Genomic_DNA"/>
</dbReference>
<evidence type="ECO:0000259" key="1">
    <source>
        <dbReference type="Pfam" id="PF05368"/>
    </source>
</evidence>
<dbReference type="PANTHER" id="PTHR43162">
    <property type="match status" value="1"/>
</dbReference>
<comment type="caution">
    <text evidence="2">The sequence shown here is derived from an EMBL/GenBank/DDBJ whole genome shotgun (WGS) entry which is preliminary data.</text>
</comment>
<evidence type="ECO:0000313" key="3">
    <source>
        <dbReference type="Proteomes" id="UP001501083"/>
    </source>
</evidence>
<accession>A0ABP9L9N2</accession>
<sequence>MNIHEQRPILVTGAAGDIGAVGRNITTMLIEKGHRVRALVRREDERAQQLRDLGAEVVQGDLTDLASMHRAIEGVSRLYFGMSVSPAYLEATINVAAVARHHGVEAFVNMSQMTVTQMSISETTPSPQHKLHWLAEQALAWSGLPVITVRPTVFLEGFFLRLVAAGVRERDELVLPLGDARTSPISAIDVARAVAAILDDPAPHIGHVYNLTGFESANVEHHAKAFSEALGRTIRYRDVPVAAWGDTLRQIGVPAHLLDHLTAMADLHQQGRYDRMTDDLLRLTGQGPMSVSEFVRRNAAQFARPVA</sequence>
<evidence type="ECO:0000313" key="2">
    <source>
        <dbReference type="EMBL" id="GAA5073995.1"/>
    </source>
</evidence>
<organism evidence="2 3">
    <name type="scientific">Lysobacter panacisoli</name>
    <dbReference type="NCBI Taxonomy" id="1255263"/>
    <lineage>
        <taxon>Bacteria</taxon>
        <taxon>Pseudomonadati</taxon>
        <taxon>Pseudomonadota</taxon>
        <taxon>Gammaproteobacteria</taxon>
        <taxon>Lysobacterales</taxon>
        <taxon>Lysobacteraceae</taxon>
        <taxon>Lysobacter</taxon>
    </lineage>
</organism>
<dbReference type="Proteomes" id="UP001501083">
    <property type="component" value="Unassembled WGS sequence"/>
</dbReference>